<dbReference type="EMBL" id="JAUJYO010000019">
    <property type="protein sequence ID" value="KAK1287258.1"/>
    <property type="molecule type" value="Genomic_DNA"/>
</dbReference>
<dbReference type="Proteomes" id="UP001180020">
    <property type="component" value="Unassembled WGS sequence"/>
</dbReference>
<proteinExistence type="predicted"/>
<protein>
    <submittedName>
        <fullName evidence="1">Uncharacterized protein</fullName>
    </submittedName>
</protein>
<gene>
    <name evidence="1" type="ORF">QJS10_CPB19g01086</name>
</gene>
<reference evidence="1" key="1">
    <citation type="journal article" date="2023" name="Nat. Commun.">
        <title>Diploid and tetraploid genomes of Acorus and the evolution of monocots.</title>
        <authorList>
            <person name="Ma L."/>
            <person name="Liu K.W."/>
            <person name="Li Z."/>
            <person name="Hsiao Y.Y."/>
            <person name="Qi Y."/>
            <person name="Fu T."/>
            <person name="Tang G.D."/>
            <person name="Zhang D."/>
            <person name="Sun W.H."/>
            <person name="Liu D.K."/>
            <person name="Li Y."/>
            <person name="Chen G.Z."/>
            <person name="Liu X.D."/>
            <person name="Liao X.Y."/>
            <person name="Jiang Y.T."/>
            <person name="Yu X."/>
            <person name="Hao Y."/>
            <person name="Huang J."/>
            <person name="Zhao X.W."/>
            <person name="Ke S."/>
            <person name="Chen Y.Y."/>
            <person name="Wu W.L."/>
            <person name="Hsu J.L."/>
            <person name="Lin Y.F."/>
            <person name="Huang M.D."/>
            <person name="Li C.Y."/>
            <person name="Huang L."/>
            <person name="Wang Z.W."/>
            <person name="Zhao X."/>
            <person name="Zhong W.Y."/>
            <person name="Peng D.H."/>
            <person name="Ahmad S."/>
            <person name="Lan S."/>
            <person name="Zhang J.S."/>
            <person name="Tsai W.C."/>
            <person name="Van de Peer Y."/>
            <person name="Liu Z.J."/>
        </authorList>
    </citation>
    <scope>NUCLEOTIDE SEQUENCE</scope>
    <source>
        <strain evidence="1">CP</strain>
    </source>
</reference>
<comment type="caution">
    <text evidence="1">The sequence shown here is derived from an EMBL/GenBank/DDBJ whole genome shotgun (WGS) entry which is preliminary data.</text>
</comment>
<dbReference type="AlphaFoldDB" id="A0AAV9CG55"/>
<organism evidence="1 2">
    <name type="scientific">Acorus calamus</name>
    <name type="common">Sweet flag</name>
    <dbReference type="NCBI Taxonomy" id="4465"/>
    <lineage>
        <taxon>Eukaryota</taxon>
        <taxon>Viridiplantae</taxon>
        <taxon>Streptophyta</taxon>
        <taxon>Embryophyta</taxon>
        <taxon>Tracheophyta</taxon>
        <taxon>Spermatophyta</taxon>
        <taxon>Magnoliopsida</taxon>
        <taxon>Liliopsida</taxon>
        <taxon>Acoraceae</taxon>
        <taxon>Acorus</taxon>
    </lineage>
</organism>
<keyword evidence="2" id="KW-1185">Reference proteome</keyword>
<evidence type="ECO:0000313" key="1">
    <source>
        <dbReference type="EMBL" id="KAK1287258.1"/>
    </source>
</evidence>
<sequence>MGGTPFDQDPLPRRIFETLTNHLNPLATSGFLHRLPQKPILRHHQILLDRLSCGLPTYGGGMDCMIMSGGIVVARWLW</sequence>
<name>A0AAV9CG55_ACOCL</name>
<reference evidence="1" key="2">
    <citation type="submission" date="2023-06" db="EMBL/GenBank/DDBJ databases">
        <authorList>
            <person name="Ma L."/>
            <person name="Liu K.-W."/>
            <person name="Li Z."/>
            <person name="Hsiao Y.-Y."/>
            <person name="Qi Y."/>
            <person name="Fu T."/>
            <person name="Tang G."/>
            <person name="Zhang D."/>
            <person name="Sun W.-H."/>
            <person name="Liu D.-K."/>
            <person name="Li Y."/>
            <person name="Chen G.-Z."/>
            <person name="Liu X.-D."/>
            <person name="Liao X.-Y."/>
            <person name="Jiang Y.-T."/>
            <person name="Yu X."/>
            <person name="Hao Y."/>
            <person name="Huang J."/>
            <person name="Zhao X.-W."/>
            <person name="Ke S."/>
            <person name="Chen Y.-Y."/>
            <person name="Wu W.-L."/>
            <person name="Hsu J.-L."/>
            <person name="Lin Y.-F."/>
            <person name="Huang M.-D."/>
            <person name="Li C.-Y."/>
            <person name="Huang L."/>
            <person name="Wang Z.-W."/>
            <person name="Zhao X."/>
            <person name="Zhong W.-Y."/>
            <person name="Peng D.-H."/>
            <person name="Ahmad S."/>
            <person name="Lan S."/>
            <person name="Zhang J.-S."/>
            <person name="Tsai W.-C."/>
            <person name="Van De Peer Y."/>
            <person name="Liu Z.-J."/>
        </authorList>
    </citation>
    <scope>NUCLEOTIDE SEQUENCE</scope>
    <source>
        <strain evidence="1">CP</strain>
        <tissue evidence="1">Leaves</tissue>
    </source>
</reference>
<evidence type="ECO:0000313" key="2">
    <source>
        <dbReference type="Proteomes" id="UP001180020"/>
    </source>
</evidence>
<accession>A0AAV9CG55</accession>